<dbReference type="GO" id="GO:0008955">
    <property type="term" value="F:peptidoglycan glycosyltransferase activity"/>
    <property type="evidence" value="ECO:0007669"/>
    <property type="project" value="TreeGrafter"/>
</dbReference>
<dbReference type="InterPro" id="IPR050396">
    <property type="entry name" value="Glycosyltr_51/Transpeptidase"/>
</dbReference>
<feature type="transmembrane region" description="Helical" evidence="2">
    <location>
        <begin position="28"/>
        <end position="51"/>
    </location>
</feature>
<dbReference type="Proteomes" id="UP000254100">
    <property type="component" value="Unassembled WGS sequence"/>
</dbReference>
<dbReference type="PANTHER" id="PTHR32282">
    <property type="entry name" value="BINDING PROTEIN TRANSPEPTIDASE, PUTATIVE-RELATED"/>
    <property type="match status" value="1"/>
</dbReference>
<dbReference type="RefSeq" id="WP_044361216.1">
    <property type="nucleotide sequence ID" value="NZ_PPRJ01000177.1"/>
</dbReference>
<organism evidence="5 7">
    <name type="scientific">Staphylococcus microti</name>
    <dbReference type="NCBI Taxonomy" id="569857"/>
    <lineage>
        <taxon>Bacteria</taxon>
        <taxon>Bacillati</taxon>
        <taxon>Bacillota</taxon>
        <taxon>Bacilli</taxon>
        <taxon>Bacillales</taxon>
        <taxon>Staphylococcaceae</taxon>
        <taxon>Staphylococcus</taxon>
    </lineage>
</organism>
<dbReference type="PANTHER" id="PTHR32282:SF33">
    <property type="entry name" value="PEPTIDOGLYCAN GLYCOSYLTRANSFERASE"/>
    <property type="match status" value="1"/>
</dbReference>
<dbReference type="Proteomes" id="UP000032366">
    <property type="component" value="Unassembled WGS sequence"/>
</dbReference>
<dbReference type="InterPro" id="IPR001264">
    <property type="entry name" value="Glyco_trans_51"/>
</dbReference>
<keyword evidence="6" id="KW-1185">Reference proteome</keyword>
<protein>
    <submittedName>
        <fullName evidence="4 5">Transglycosylase</fullName>
        <ecNumber evidence="5">2.4.2.-</ecNumber>
    </submittedName>
</protein>
<evidence type="ECO:0000259" key="3">
    <source>
        <dbReference type="Pfam" id="PF00912"/>
    </source>
</evidence>
<evidence type="ECO:0000313" key="6">
    <source>
        <dbReference type="Proteomes" id="UP000032366"/>
    </source>
</evidence>
<reference evidence="4 6" key="1">
    <citation type="submission" date="2015-01" db="EMBL/GenBank/DDBJ databases">
        <authorList>
            <person name="Guo J."/>
        </authorList>
    </citation>
    <scope>NUCLEOTIDE SEQUENCE [LARGE SCALE GENOMIC DNA]</scope>
    <source>
        <strain evidence="4 6">DSM 22147</strain>
    </source>
</reference>
<name>A0A0D6XPC7_9STAP</name>
<dbReference type="Gene3D" id="1.10.3810.10">
    <property type="entry name" value="Biosynthetic peptidoglycan transglycosylase-like"/>
    <property type="match status" value="1"/>
</dbReference>
<evidence type="ECO:0000256" key="2">
    <source>
        <dbReference type="SAM" id="Phobius"/>
    </source>
</evidence>
<dbReference type="STRING" id="569857.TP70_09425"/>
<dbReference type="InterPro" id="IPR023346">
    <property type="entry name" value="Lysozyme-like_dom_sf"/>
</dbReference>
<accession>A0A0D6XPC7</accession>
<gene>
    <name evidence="5" type="primary">mrcA</name>
    <name evidence="5" type="ORF">NCTC13832_01449</name>
    <name evidence="4" type="ORF">TP70_09425</name>
</gene>
<keyword evidence="5" id="KW-0328">Glycosyltransferase</keyword>
<dbReference type="EMBL" id="UHDT01000001">
    <property type="protein sequence ID" value="SUM57760.1"/>
    <property type="molecule type" value="Genomic_DNA"/>
</dbReference>
<sequence>MCRSQLTQNNKNHFLARYDTIFIRVKRIFFTCVLLLITALLLFVGVTLAYFESIVSDSHELDDTALIQQVTKLPELETVTSPNTDFIALYDAPEPVLIAGPSEVSPYVTSALVAAEDDQFYLHNGILPKAVLRAIYQDIFQHQFATGGSTITQQLIKNQLLTNEKTYSRKAKEIMYAMRVEKLMTKDEIIFTYLNRVPFGLDTNGQHITGITSAAYGIFGKAPSELNLAESAYITGLLQSPYYYTPFDAHGQLRPKADLTPSINRQRYVLKRMLIEQVITQKEYTDALAYDIPQHLIP</sequence>
<reference evidence="5 7" key="2">
    <citation type="submission" date="2018-06" db="EMBL/GenBank/DDBJ databases">
        <authorList>
            <consortium name="Pathogen Informatics"/>
            <person name="Doyle S."/>
        </authorList>
    </citation>
    <scope>NUCLEOTIDE SEQUENCE [LARGE SCALE GENOMIC DNA]</scope>
    <source>
        <strain evidence="5 7">NCTC13832</strain>
    </source>
</reference>
<keyword evidence="2" id="KW-1133">Transmembrane helix</keyword>
<dbReference type="OrthoDB" id="9766909at2"/>
<dbReference type="EMBL" id="JXWY01000100">
    <property type="protein sequence ID" value="KIX90096.1"/>
    <property type="molecule type" value="Genomic_DNA"/>
</dbReference>
<proteinExistence type="predicted"/>
<feature type="domain" description="Glycosyl transferase family 51" evidence="3">
    <location>
        <begin position="101"/>
        <end position="273"/>
    </location>
</feature>
<dbReference type="SUPFAM" id="SSF53955">
    <property type="entry name" value="Lysozyme-like"/>
    <property type="match status" value="1"/>
</dbReference>
<dbReference type="AlphaFoldDB" id="A0A0D6XPC7"/>
<keyword evidence="1 5" id="KW-0808">Transferase</keyword>
<keyword evidence="2" id="KW-0472">Membrane</keyword>
<dbReference type="Pfam" id="PF00912">
    <property type="entry name" value="Transgly"/>
    <property type="match status" value="1"/>
</dbReference>
<dbReference type="InterPro" id="IPR036950">
    <property type="entry name" value="PBP_transglycosylase"/>
</dbReference>
<evidence type="ECO:0000313" key="4">
    <source>
        <dbReference type="EMBL" id="KIX90096.1"/>
    </source>
</evidence>
<dbReference type="EC" id="2.4.2.-" evidence="5"/>
<evidence type="ECO:0000256" key="1">
    <source>
        <dbReference type="ARBA" id="ARBA00022679"/>
    </source>
</evidence>
<evidence type="ECO:0000313" key="5">
    <source>
        <dbReference type="EMBL" id="SUM57760.1"/>
    </source>
</evidence>
<keyword evidence="2" id="KW-0812">Transmembrane</keyword>
<evidence type="ECO:0000313" key="7">
    <source>
        <dbReference type="Proteomes" id="UP000254100"/>
    </source>
</evidence>